<evidence type="ECO:0000313" key="3">
    <source>
        <dbReference type="EMBL" id="ACO68251.1"/>
    </source>
</evidence>
<evidence type="ECO:0000256" key="1">
    <source>
        <dbReference type="SAM" id="MobiDB-lite"/>
    </source>
</evidence>
<dbReference type="GeneID" id="8249926"/>
<dbReference type="RefSeq" id="XP_002506993.1">
    <property type="nucleotide sequence ID" value="XM_002506947.1"/>
</dbReference>
<evidence type="ECO:0000256" key="2">
    <source>
        <dbReference type="SAM" id="Phobius"/>
    </source>
</evidence>
<gene>
    <name evidence="3" type="ORF">MICPUN_64982</name>
</gene>
<keyword evidence="2" id="KW-0472">Membrane</keyword>
<feature type="compositionally biased region" description="Basic and acidic residues" evidence="1">
    <location>
        <begin position="9"/>
        <end position="23"/>
    </location>
</feature>
<organism evidence="3 4">
    <name type="scientific">Micromonas commoda (strain RCC299 / NOUM17 / CCMP2709)</name>
    <name type="common">Picoplanktonic green alga</name>
    <dbReference type="NCBI Taxonomy" id="296587"/>
    <lineage>
        <taxon>Eukaryota</taxon>
        <taxon>Viridiplantae</taxon>
        <taxon>Chlorophyta</taxon>
        <taxon>Mamiellophyceae</taxon>
        <taxon>Mamiellales</taxon>
        <taxon>Mamiellaceae</taxon>
        <taxon>Micromonas</taxon>
    </lineage>
</organism>
<accession>C1EJL6</accession>
<dbReference type="KEGG" id="mis:MICPUN_64982"/>
<dbReference type="Gene3D" id="6.10.250.370">
    <property type="match status" value="1"/>
</dbReference>
<keyword evidence="2" id="KW-1133">Transmembrane helix</keyword>
<dbReference type="AlphaFoldDB" id="C1EJL6"/>
<reference evidence="3 4" key="1">
    <citation type="journal article" date="2009" name="Science">
        <title>Green evolution and dynamic adaptations revealed by genomes of the marine picoeukaryotes Micromonas.</title>
        <authorList>
            <person name="Worden A.Z."/>
            <person name="Lee J.H."/>
            <person name="Mock T."/>
            <person name="Rouze P."/>
            <person name="Simmons M.P."/>
            <person name="Aerts A.L."/>
            <person name="Allen A.E."/>
            <person name="Cuvelier M.L."/>
            <person name="Derelle E."/>
            <person name="Everett M.V."/>
            <person name="Foulon E."/>
            <person name="Grimwood J."/>
            <person name="Gundlach H."/>
            <person name="Henrissat B."/>
            <person name="Napoli C."/>
            <person name="McDonald S.M."/>
            <person name="Parker M.S."/>
            <person name="Rombauts S."/>
            <person name="Salamov A."/>
            <person name="Von Dassow P."/>
            <person name="Badger J.H."/>
            <person name="Coutinho P.M."/>
            <person name="Demir E."/>
            <person name="Dubchak I."/>
            <person name="Gentemann C."/>
            <person name="Eikrem W."/>
            <person name="Gready J.E."/>
            <person name="John U."/>
            <person name="Lanier W."/>
            <person name="Lindquist E.A."/>
            <person name="Lucas S."/>
            <person name="Mayer K.F."/>
            <person name="Moreau H."/>
            <person name="Not F."/>
            <person name="Otillar R."/>
            <person name="Panaud O."/>
            <person name="Pangilinan J."/>
            <person name="Paulsen I."/>
            <person name="Piegu B."/>
            <person name="Poliakov A."/>
            <person name="Robbens S."/>
            <person name="Schmutz J."/>
            <person name="Toulza E."/>
            <person name="Wyss T."/>
            <person name="Zelensky A."/>
            <person name="Zhou K."/>
            <person name="Armbrust E.V."/>
            <person name="Bhattacharya D."/>
            <person name="Goodenough U.W."/>
            <person name="Van de Peer Y."/>
            <person name="Grigoriev I.V."/>
        </authorList>
    </citation>
    <scope>NUCLEOTIDE SEQUENCE [LARGE SCALE GENOMIC DNA]</scope>
    <source>
        <strain evidence="4">RCC299 / NOUM17</strain>
    </source>
</reference>
<dbReference type="EMBL" id="CP001335">
    <property type="protein sequence ID" value="ACO68251.1"/>
    <property type="molecule type" value="Genomic_DNA"/>
</dbReference>
<dbReference type="Proteomes" id="UP000002009">
    <property type="component" value="Chromosome 17"/>
</dbReference>
<sequence length="514" mass="57440">MADSSEIQSKPDAELQRSKRDQQDSSFLETLVPIPDFFFNIKAEIEPIGGSKWRIRIFGYILYFITLCVMFGSFAYYSLPAQRVSLESIVTSEWQKPGFVCKPLQKTTLHGLSTDWSFDECLANVKPPDTTNVKAATKHANNVHYDYDFASDGDSNKGVISFYDERYASSVLQKTNQASEDWKRDGYSCYPEPPYDNTYNLNYNYTECFDAVKVPGEDSVTSTTSSSDSFAYYPFGTDNLEYAYGNANVYRRLENIHCCTRWCGPLLPGGARVANGDPGVRVKASYCASSSSLDLESAISAWKEILETPADQYGSFGNQLICSVFKLNGNGFRCFDKPKPPTTKELAIQRYASEYPPATICAPLKLNSPFQCARNVEVPATTRLSLSVAAAQAVFALTGIALVALLRKFQKPSTTTSESLSTDGDLRSMMRKLRNEFHSTCDQLRTGQDQLRTGQDQLRTGQDQLRTGQDQLRTGQDQLRTGQDQLRTGQDQLRTGQGRHEELIQKLLSKEGGR</sequence>
<evidence type="ECO:0000313" key="4">
    <source>
        <dbReference type="Proteomes" id="UP000002009"/>
    </source>
</evidence>
<dbReference type="OrthoDB" id="2675098at2759"/>
<protein>
    <submittedName>
        <fullName evidence="3">Uncharacterized protein</fullName>
    </submittedName>
</protein>
<keyword evidence="4" id="KW-1185">Reference proteome</keyword>
<keyword evidence="2" id="KW-0812">Transmembrane</keyword>
<proteinExistence type="predicted"/>
<feature type="region of interest" description="Disordered" evidence="1">
    <location>
        <begin position="1"/>
        <end position="24"/>
    </location>
</feature>
<dbReference type="InParanoid" id="C1EJL6"/>
<name>C1EJL6_MICCC</name>
<feature type="transmembrane region" description="Helical" evidence="2">
    <location>
        <begin position="57"/>
        <end position="79"/>
    </location>
</feature>
<feature type="transmembrane region" description="Helical" evidence="2">
    <location>
        <begin position="384"/>
        <end position="406"/>
    </location>
</feature>